<comment type="cofactor">
    <cofactor evidence="1 8">
        <name>heme</name>
        <dbReference type="ChEBI" id="CHEBI:30413"/>
    </cofactor>
</comment>
<evidence type="ECO:0000256" key="6">
    <source>
        <dbReference type="ARBA" id="ARBA00023004"/>
    </source>
</evidence>
<reference evidence="9" key="1">
    <citation type="submission" date="2021-03" db="EMBL/GenBank/DDBJ databases">
        <title>Comparative genomics and phylogenomic investigation of the class Geoglossomycetes provide insights into ecological specialization and systematics.</title>
        <authorList>
            <person name="Melie T."/>
            <person name="Pirro S."/>
            <person name="Miller A.N."/>
            <person name="Quandt A."/>
        </authorList>
    </citation>
    <scope>NUCLEOTIDE SEQUENCE</scope>
    <source>
        <strain evidence="9">GBOQ0MN5Z8</strain>
    </source>
</reference>
<sequence length="388" mass="43540">MRARGMEGDEEEVQSSKTRIFTNKIHKAATTQSVITLSDYVQDLTVDIIGEVVMGYDFRAQLTEDGYGEKGPKGVLTAMKMILGWMFNEEKALNPFHRFNFLRPIMLRYYSRIVDTRLAEIIDSRASTQKPLSATRSILNLALQTDDGPLNPRLRKNFISQVKSFVFAGEDTTSTTVQWIIYQISKRPHVLAKLRAEHNAVFGDRLVEEVLAERPQAALSGMVYTAAVIKETLRFNPPAGTARSAPKGSGFSVLVGGERMRLDGSMLFVNHHIIHKNEKYWGPTASEFIPERWFSPDIKDILAAGAYRPFERGPRACMGKELALIESKVILALICREFDFEKAGFDGVTQEEVYDVSPILPKSGFLPLPGSEPLFTGAVLWSRALRMM</sequence>
<evidence type="ECO:0000256" key="2">
    <source>
        <dbReference type="ARBA" id="ARBA00005179"/>
    </source>
</evidence>
<dbReference type="Gene3D" id="1.10.630.10">
    <property type="entry name" value="Cytochrome P450"/>
    <property type="match status" value="1"/>
</dbReference>
<dbReference type="GO" id="GO:0005506">
    <property type="term" value="F:iron ion binding"/>
    <property type="evidence" value="ECO:0007669"/>
    <property type="project" value="InterPro"/>
</dbReference>
<evidence type="ECO:0008006" key="11">
    <source>
        <dbReference type="Google" id="ProtNLM"/>
    </source>
</evidence>
<dbReference type="InterPro" id="IPR050121">
    <property type="entry name" value="Cytochrome_P450_monoxygenase"/>
</dbReference>
<gene>
    <name evidence="9" type="ORF">FGG08_002859</name>
</gene>
<evidence type="ECO:0000256" key="4">
    <source>
        <dbReference type="ARBA" id="ARBA00022723"/>
    </source>
</evidence>
<keyword evidence="4 8" id="KW-0479">Metal-binding</keyword>
<dbReference type="PANTHER" id="PTHR24305">
    <property type="entry name" value="CYTOCHROME P450"/>
    <property type="match status" value="1"/>
</dbReference>
<keyword evidence="7" id="KW-0503">Monooxygenase</keyword>
<evidence type="ECO:0000256" key="3">
    <source>
        <dbReference type="ARBA" id="ARBA00022617"/>
    </source>
</evidence>
<protein>
    <recommendedName>
        <fullName evidence="11">Cytochrome P450</fullName>
    </recommendedName>
</protein>
<dbReference type="EMBL" id="JAGHQL010000046">
    <property type="protein sequence ID" value="KAH0542811.1"/>
    <property type="molecule type" value="Genomic_DNA"/>
</dbReference>
<accession>A0A9P8L199</accession>
<evidence type="ECO:0000256" key="8">
    <source>
        <dbReference type="PIRSR" id="PIRSR602401-1"/>
    </source>
</evidence>
<evidence type="ECO:0000256" key="1">
    <source>
        <dbReference type="ARBA" id="ARBA00001971"/>
    </source>
</evidence>
<proteinExistence type="predicted"/>
<dbReference type="Proteomes" id="UP000698800">
    <property type="component" value="Unassembled WGS sequence"/>
</dbReference>
<dbReference type="GO" id="GO:0004497">
    <property type="term" value="F:monooxygenase activity"/>
    <property type="evidence" value="ECO:0007669"/>
    <property type="project" value="UniProtKB-KW"/>
</dbReference>
<evidence type="ECO:0000313" key="9">
    <source>
        <dbReference type="EMBL" id="KAH0542811.1"/>
    </source>
</evidence>
<evidence type="ECO:0000256" key="5">
    <source>
        <dbReference type="ARBA" id="ARBA00023002"/>
    </source>
</evidence>
<comment type="pathway">
    <text evidence="2">Secondary metabolite biosynthesis.</text>
</comment>
<keyword evidence="3 8" id="KW-0349">Heme</keyword>
<dbReference type="InterPro" id="IPR001128">
    <property type="entry name" value="Cyt_P450"/>
</dbReference>
<dbReference type="SUPFAM" id="SSF48264">
    <property type="entry name" value="Cytochrome P450"/>
    <property type="match status" value="1"/>
</dbReference>
<dbReference type="InterPro" id="IPR036396">
    <property type="entry name" value="Cyt_P450_sf"/>
</dbReference>
<dbReference type="PRINTS" id="PR00463">
    <property type="entry name" value="EP450I"/>
</dbReference>
<dbReference type="OrthoDB" id="10029320at2759"/>
<name>A0A9P8L199_9PEZI</name>
<keyword evidence="5" id="KW-0560">Oxidoreductase</keyword>
<dbReference type="PRINTS" id="PR00385">
    <property type="entry name" value="P450"/>
</dbReference>
<comment type="caution">
    <text evidence="9">The sequence shown here is derived from an EMBL/GenBank/DDBJ whole genome shotgun (WGS) entry which is preliminary data.</text>
</comment>
<evidence type="ECO:0000313" key="10">
    <source>
        <dbReference type="Proteomes" id="UP000698800"/>
    </source>
</evidence>
<dbReference type="InterPro" id="IPR002401">
    <property type="entry name" value="Cyt_P450_E_grp-I"/>
</dbReference>
<evidence type="ECO:0000256" key="7">
    <source>
        <dbReference type="ARBA" id="ARBA00023033"/>
    </source>
</evidence>
<feature type="binding site" description="axial binding residue" evidence="8">
    <location>
        <position position="317"/>
    </location>
    <ligand>
        <name>heme</name>
        <dbReference type="ChEBI" id="CHEBI:30413"/>
    </ligand>
    <ligandPart>
        <name>Fe</name>
        <dbReference type="ChEBI" id="CHEBI:18248"/>
    </ligandPart>
</feature>
<dbReference type="PANTHER" id="PTHR24305:SF107">
    <property type="entry name" value="P450, PUTATIVE (EUROFUNG)-RELATED"/>
    <property type="match status" value="1"/>
</dbReference>
<dbReference type="GO" id="GO:0016705">
    <property type="term" value="F:oxidoreductase activity, acting on paired donors, with incorporation or reduction of molecular oxygen"/>
    <property type="evidence" value="ECO:0007669"/>
    <property type="project" value="InterPro"/>
</dbReference>
<dbReference type="GO" id="GO:0020037">
    <property type="term" value="F:heme binding"/>
    <property type="evidence" value="ECO:0007669"/>
    <property type="project" value="InterPro"/>
</dbReference>
<organism evidence="9 10">
    <name type="scientific">Glutinoglossum americanum</name>
    <dbReference type="NCBI Taxonomy" id="1670608"/>
    <lineage>
        <taxon>Eukaryota</taxon>
        <taxon>Fungi</taxon>
        <taxon>Dikarya</taxon>
        <taxon>Ascomycota</taxon>
        <taxon>Pezizomycotina</taxon>
        <taxon>Geoglossomycetes</taxon>
        <taxon>Geoglossales</taxon>
        <taxon>Geoglossaceae</taxon>
        <taxon>Glutinoglossum</taxon>
    </lineage>
</organism>
<keyword evidence="6 8" id="KW-0408">Iron</keyword>
<dbReference type="Pfam" id="PF00067">
    <property type="entry name" value="p450"/>
    <property type="match status" value="1"/>
</dbReference>
<keyword evidence="10" id="KW-1185">Reference proteome</keyword>
<dbReference type="AlphaFoldDB" id="A0A9P8L199"/>